<evidence type="ECO:0000256" key="1">
    <source>
        <dbReference type="SAM" id="Phobius"/>
    </source>
</evidence>
<dbReference type="PROSITE" id="PS51718">
    <property type="entry name" value="G_DYNAMIN_2"/>
    <property type="match status" value="1"/>
</dbReference>
<evidence type="ECO:0000259" key="2">
    <source>
        <dbReference type="PROSITE" id="PS51718"/>
    </source>
</evidence>
<dbReference type="Gene3D" id="3.40.50.300">
    <property type="entry name" value="P-loop containing nucleotide triphosphate hydrolases"/>
    <property type="match status" value="1"/>
</dbReference>
<reference evidence="3 4" key="1">
    <citation type="submission" date="2014-02" db="EMBL/GenBank/DDBJ databases">
        <title>The small core and large imbalanced accessory genome model reveals a collaborative survival strategy of Sorangium cellulosum strains in nature.</title>
        <authorList>
            <person name="Han K."/>
            <person name="Peng R."/>
            <person name="Blom J."/>
            <person name="Li Y.-Z."/>
        </authorList>
    </citation>
    <scope>NUCLEOTIDE SEQUENCE [LARGE SCALE GENOMIC DNA]</scope>
    <source>
        <strain evidence="3 4">So0011-07</strain>
    </source>
</reference>
<dbReference type="Pfam" id="PF00350">
    <property type="entry name" value="Dynamin_N"/>
    <property type="match status" value="1"/>
</dbReference>
<dbReference type="SUPFAM" id="SSF52540">
    <property type="entry name" value="P-loop containing nucleoside triphosphate hydrolases"/>
    <property type="match status" value="1"/>
</dbReference>
<proteinExistence type="predicted"/>
<evidence type="ECO:0000313" key="3">
    <source>
        <dbReference type="EMBL" id="KYF80429.1"/>
    </source>
</evidence>
<dbReference type="EMBL" id="JEMB01002537">
    <property type="protein sequence ID" value="KYF80429.1"/>
    <property type="molecule type" value="Genomic_DNA"/>
</dbReference>
<dbReference type="PANTHER" id="PTHR43681:SF1">
    <property type="entry name" value="SARCALUMENIN"/>
    <property type="match status" value="1"/>
</dbReference>
<feature type="transmembrane region" description="Helical" evidence="1">
    <location>
        <begin position="443"/>
        <end position="476"/>
    </location>
</feature>
<dbReference type="InterPro" id="IPR051943">
    <property type="entry name" value="TRAFAC_Dynamin-like_GTPase"/>
</dbReference>
<dbReference type="PANTHER" id="PTHR43681">
    <property type="entry name" value="TRANSMEMBRANE GTPASE FZO"/>
    <property type="match status" value="1"/>
</dbReference>
<dbReference type="CDD" id="cd09912">
    <property type="entry name" value="DLP_2"/>
    <property type="match status" value="1"/>
</dbReference>
<keyword evidence="1" id="KW-0472">Membrane</keyword>
<dbReference type="InterPro" id="IPR027417">
    <property type="entry name" value="P-loop_NTPase"/>
</dbReference>
<keyword evidence="1" id="KW-0812">Transmembrane</keyword>
<accession>A0A150RJF1</accession>
<keyword evidence="1" id="KW-1133">Transmembrane helix</keyword>
<organism evidence="3 4">
    <name type="scientific">Sorangium cellulosum</name>
    <name type="common">Polyangium cellulosum</name>
    <dbReference type="NCBI Taxonomy" id="56"/>
    <lineage>
        <taxon>Bacteria</taxon>
        <taxon>Pseudomonadati</taxon>
        <taxon>Myxococcota</taxon>
        <taxon>Polyangia</taxon>
        <taxon>Polyangiales</taxon>
        <taxon>Polyangiaceae</taxon>
        <taxon>Sorangium</taxon>
    </lineage>
</organism>
<comment type="caution">
    <text evidence="3">The sequence shown here is derived from an EMBL/GenBank/DDBJ whole genome shotgun (WGS) entry which is preliminary data.</text>
</comment>
<protein>
    <recommendedName>
        <fullName evidence="2">Dynamin-type G domain-containing protein</fullName>
    </recommendedName>
</protein>
<dbReference type="InterPro" id="IPR045063">
    <property type="entry name" value="Dynamin_N"/>
</dbReference>
<name>A0A150RJF1_SORCE</name>
<feature type="domain" description="Dynamin-type G" evidence="2">
    <location>
        <begin position="44"/>
        <end position="327"/>
    </location>
</feature>
<dbReference type="GO" id="GO:0005525">
    <property type="term" value="F:GTP binding"/>
    <property type="evidence" value="ECO:0007669"/>
    <property type="project" value="InterPro"/>
</dbReference>
<evidence type="ECO:0000313" key="4">
    <source>
        <dbReference type="Proteomes" id="UP000075635"/>
    </source>
</evidence>
<sequence>MLESFHSRKDDVTGALRDLVEFAESLGARSVATRVTNDLVKKLDADRFHLVVVGEFNHGKTTFVNALLGASILPVGVTPTTAVIHHLEYAAEPRAEVVYASGERTGLPFEDVRAFIVGGERSSSAGDVKFLEVGYPAELLRERVVLVDTPGVNDLSLQRADITYSYIPRSDAVLFLIDAGQPLKESERVFLQDKLLGQSRDKILFVVTKRDIWSQDEEVEALAYIRSELGKLVKSPVVFPISSERALEGDRPGSGMPELLDHLTRFLAEERGRILLDNALGEGLEAARLLGKGVDARRRATAMSREELSRRIEMIEKDLAGQSRTIEERRAGIREEVSAIRAWVRRDLERFVDDVLRQLPTIIDEANTDEIKVYLGAFLERTFAEWAQAETKEIATALEALAEKTIALVREDAHDVAKRVSEALGGDVKPPNVEVDTFGYDVGVFALFTIGLGVMFTNALLGGILALAAPVLAVYVKEKVEAETRKKAKEMAPVALREAAVRIGPKLDEMIQEFASRLDAWVVTAGQELHREVIEVLKAAREERARVEPSSETQLQACDAQAEALQALTARLEGLRSALWTVENGEIKPIPPPLSSVPNSPGGSA</sequence>
<dbReference type="AlphaFoldDB" id="A0A150RJF1"/>
<dbReference type="Proteomes" id="UP000075635">
    <property type="component" value="Unassembled WGS sequence"/>
</dbReference>
<dbReference type="InterPro" id="IPR030381">
    <property type="entry name" value="G_DYNAMIN_dom"/>
</dbReference>
<gene>
    <name evidence="3" type="ORF">BE17_08615</name>
</gene>